<accession>A0A918CE39</accession>
<proteinExistence type="predicted"/>
<keyword evidence="2" id="KW-1185">Reference proteome</keyword>
<sequence>MVTVAVDLPADPNPKNDPFNFTLTVTAVQDGTTLTSAVQQYNRTTKSFGNYTQFPTVGSTSLPAYYDLLNVDRTGATVQAVLCSFDGAVISNISTVSFPNRYRVSVSSLGTHTLQMYPGSACPASAGTALLSQPVVGVAPPWGCRSPPVSHTRWR</sequence>
<gene>
    <name evidence="1" type="ORF">GCM10008957_33460</name>
</gene>
<dbReference type="Proteomes" id="UP000603865">
    <property type="component" value="Unassembled WGS sequence"/>
</dbReference>
<dbReference type="EMBL" id="BMQL01000021">
    <property type="protein sequence ID" value="GGR18002.1"/>
    <property type="molecule type" value="Genomic_DNA"/>
</dbReference>
<organism evidence="1 2">
    <name type="scientific">Deinococcus ruber</name>
    <dbReference type="NCBI Taxonomy" id="1848197"/>
    <lineage>
        <taxon>Bacteria</taxon>
        <taxon>Thermotogati</taxon>
        <taxon>Deinococcota</taxon>
        <taxon>Deinococci</taxon>
        <taxon>Deinococcales</taxon>
        <taxon>Deinococcaceae</taxon>
        <taxon>Deinococcus</taxon>
    </lineage>
</organism>
<name>A0A918CE39_9DEIO</name>
<comment type="caution">
    <text evidence="1">The sequence shown here is derived from an EMBL/GenBank/DDBJ whole genome shotgun (WGS) entry which is preliminary data.</text>
</comment>
<protein>
    <submittedName>
        <fullName evidence="1">Uncharacterized protein</fullName>
    </submittedName>
</protein>
<reference evidence="1" key="2">
    <citation type="submission" date="2020-09" db="EMBL/GenBank/DDBJ databases">
        <authorList>
            <person name="Sun Q."/>
            <person name="Ohkuma M."/>
        </authorList>
    </citation>
    <scope>NUCLEOTIDE SEQUENCE</scope>
    <source>
        <strain evidence="1">JCM 31311</strain>
    </source>
</reference>
<evidence type="ECO:0000313" key="2">
    <source>
        <dbReference type="Proteomes" id="UP000603865"/>
    </source>
</evidence>
<dbReference type="AlphaFoldDB" id="A0A918CE39"/>
<evidence type="ECO:0000313" key="1">
    <source>
        <dbReference type="EMBL" id="GGR18002.1"/>
    </source>
</evidence>
<reference evidence="1" key="1">
    <citation type="journal article" date="2014" name="Int. J. Syst. Evol. Microbiol.">
        <title>Complete genome sequence of Corynebacterium casei LMG S-19264T (=DSM 44701T), isolated from a smear-ripened cheese.</title>
        <authorList>
            <consortium name="US DOE Joint Genome Institute (JGI-PGF)"/>
            <person name="Walter F."/>
            <person name="Albersmeier A."/>
            <person name="Kalinowski J."/>
            <person name="Ruckert C."/>
        </authorList>
    </citation>
    <scope>NUCLEOTIDE SEQUENCE</scope>
    <source>
        <strain evidence="1">JCM 31311</strain>
    </source>
</reference>